<accession>A0A6J0GH29</accession>
<dbReference type="RefSeq" id="XP_017661184.1">
    <property type="nucleotide sequence ID" value="XM_017805695.1"/>
</dbReference>
<evidence type="ECO:0000313" key="12">
    <source>
        <dbReference type="RefSeq" id="XP_017661184.1"/>
    </source>
</evidence>
<evidence type="ECO:0000256" key="6">
    <source>
        <dbReference type="ARBA" id="ARBA00062840"/>
    </source>
</evidence>
<feature type="compositionally biased region" description="Basic and acidic residues" evidence="9">
    <location>
        <begin position="277"/>
        <end position="289"/>
    </location>
</feature>
<evidence type="ECO:0000256" key="9">
    <source>
        <dbReference type="SAM" id="MobiDB-lite"/>
    </source>
</evidence>
<dbReference type="InterPro" id="IPR043443">
    <property type="entry name" value="FYB1/2-like"/>
</dbReference>
<protein>
    <recommendedName>
        <fullName evidence="7">FYN-binding protein 2</fullName>
    </recommendedName>
    <alternativeName>
        <fullName evidence="8">Activation-dependent, raft-recruited ADAP-like phosphoprotein</fullName>
    </alternativeName>
</protein>
<evidence type="ECO:0000256" key="1">
    <source>
        <dbReference type="ARBA" id="ARBA00004285"/>
    </source>
</evidence>
<comment type="function">
    <text evidence="5">Adapter protein that plays a role in T-cell receptor (TCR)-mediated activation of signaling pathways. Required for T-cell activation and integrin-mediated T-cell adhesion in response to TCR stimulation.</text>
</comment>
<reference evidence="12 13" key="1">
    <citation type="submission" date="2025-04" db="UniProtKB">
        <authorList>
            <consortium name="RefSeq"/>
        </authorList>
    </citation>
    <scope>IDENTIFICATION</scope>
</reference>
<dbReference type="Proteomes" id="UP000504624">
    <property type="component" value="Unplaced"/>
</dbReference>
<dbReference type="OrthoDB" id="5986624at2759"/>
<dbReference type="GO" id="GO:0045121">
    <property type="term" value="C:membrane raft"/>
    <property type="evidence" value="ECO:0007669"/>
    <property type="project" value="UniProtKB-SubCell"/>
</dbReference>
<dbReference type="AlphaFoldDB" id="A0A6J0GH29"/>
<comment type="subcellular location">
    <subcellularLocation>
        <location evidence="1">Membrane raft</location>
    </subcellularLocation>
</comment>
<comment type="subunit">
    <text evidence="6">Interacts with SKAP1, LCK and FYN. The phosphorylated form interacts with LCP2.</text>
</comment>
<feature type="compositionally biased region" description="Basic and acidic residues" evidence="9">
    <location>
        <begin position="121"/>
        <end position="130"/>
    </location>
</feature>
<evidence type="ECO:0000259" key="10">
    <source>
        <dbReference type="Pfam" id="PF14603"/>
    </source>
</evidence>
<feature type="domain" description="Helically-extended SH3" evidence="10">
    <location>
        <begin position="686"/>
        <end position="752"/>
    </location>
</feature>
<keyword evidence="11" id="KW-1185">Reference proteome</keyword>
<dbReference type="CTD" id="199920"/>
<feature type="region of interest" description="Disordered" evidence="9">
    <location>
        <begin position="62"/>
        <end position="81"/>
    </location>
</feature>
<feature type="compositionally biased region" description="Polar residues" evidence="9">
    <location>
        <begin position="134"/>
        <end position="159"/>
    </location>
</feature>
<proteinExistence type="predicted"/>
<evidence type="ECO:0000256" key="7">
    <source>
        <dbReference type="ARBA" id="ARBA00068977"/>
    </source>
</evidence>
<keyword evidence="3" id="KW-0597">Phosphoprotein</keyword>
<feature type="region of interest" description="Disordered" evidence="9">
    <location>
        <begin position="118"/>
        <end position="164"/>
    </location>
</feature>
<organism evidence="11 13">
    <name type="scientific">Lepidothrix coronata</name>
    <name type="common">blue-crowned manakin</name>
    <dbReference type="NCBI Taxonomy" id="321398"/>
    <lineage>
        <taxon>Eukaryota</taxon>
        <taxon>Metazoa</taxon>
        <taxon>Chordata</taxon>
        <taxon>Craniata</taxon>
        <taxon>Vertebrata</taxon>
        <taxon>Euteleostomi</taxon>
        <taxon>Archelosauria</taxon>
        <taxon>Archosauria</taxon>
        <taxon>Dinosauria</taxon>
        <taxon>Saurischia</taxon>
        <taxon>Theropoda</taxon>
        <taxon>Coelurosauria</taxon>
        <taxon>Aves</taxon>
        <taxon>Neognathae</taxon>
        <taxon>Neoaves</taxon>
        <taxon>Telluraves</taxon>
        <taxon>Australaves</taxon>
        <taxon>Passeriformes</taxon>
        <taxon>Pipridae</taxon>
        <taxon>Lepidothrix</taxon>
    </lineage>
</organism>
<dbReference type="Pfam" id="PF14603">
    <property type="entry name" value="hSH3"/>
    <property type="match status" value="1"/>
</dbReference>
<dbReference type="Gene3D" id="2.30.30.40">
    <property type="entry name" value="SH3 Domains"/>
    <property type="match status" value="1"/>
</dbReference>
<evidence type="ECO:0000313" key="11">
    <source>
        <dbReference type="Proteomes" id="UP000504624"/>
    </source>
</evidence>
<keyword evidence="2" id="KW-0728">SH3 domain</keyword>
<evidence type="ECO:0000313" key="13">
    <source>
        <dbReference type="RefSeq" id="XP_017661185.1"/>
    </source>
</evidence>
<dbReference type="GO" id="GO:0007229">
    <property type="term" value="P:integrin-mediated signaling pathway"/>
    <property type="evidence" value="ECO:0007669"/>
    <property type="project" value="InterPro"/>
</dbReference>
<evidence type="ECO:0000256" key="2">
    <source>
        <dbReference type="ARBA" id="ARBA00022443"/>
    </source>
</evidence>
<dbReference type="InterPro" id="IPR036028">
    <property type="entry name" value="SH3-like_dom_sf"/>
</dbReference>
<dbReference type="GO" id="GO:0050852">
    <property type="term" value="P:T cell receptor signaling pathway"/>
    <property type="evidence" value="ECO:0007669"/>
    <property type="project" value="TreeGrafter"/>
</dbReference>
<evidence type="ECO:0000256" key="5">
    <source>
        <dbReference type="ARBA" id="ARBA00060088"/>
    </source>
</evidence>
<dbReference type="SUPFAM" id="SSF50044">
    <property type="entry name" value="SH3-domain"/>
    <property type="match status" value="1"/>
</dbReference>
<dbReference type="RefSeq" id="XP_017661185.1">
    <property type="nucleotide sequence ID" value="XM_017805696.1"/>
</dbReference>
<gene>
    <name evidence="12 13" type="primary">CUNH1orf168</name>
</gene>
<dbReference type="PANTHER" id="PTHR16830:SF1">
    <property type="entry name" value="FYN-BINDING PROTEIN 2"/>
    <property type="match status" value="1"/>
</dbReference>
<keyword evidence="4" id="KW-0472">Membrane</keyword>
<dbReference type="FunFam" id="2.30.30.40:FF:000220">
    <property type="entry name" value="FYN binding protein 2"/>
    <property type="match status" value="1"/>
</dbReference>
<dbReference type="GO" id="GO:0072659">
    <property type="term" value="P:protein localization to plasma membrane"/>
    <property type="evidence" value="ECO:0007669"/>
    <property type="project" value="TreeGrafter"/>
</dbReference>
<evidence type="ECO:0000256" key="4">
    <source>
        <dbReference type="ARBA" id="ARBA00023136"/>
    </source>
</evidence>
<evidence type="ECO:0000256" key="3">
    <source>
        <dbReference type="ARBA" id="ARBA00022553"/>
    </source>
</evidence>
<feature type="compositionally biased region" description="Polar residues" evidence="9">
    <location>
        <begin position="62"/>
        <end position="80"/>
    </location>
</feature>
<feature type="region of interest" description="Disordered" evidence="9">
    <location>
        <begin position="275"/>
        <end position="331"/>
    </location>
</feature>
<dbReference type="InterPro" id="IPR029294">
    <property type="entry name" value="hSH3"/>
</dbReference>
<dbReference type="PANTHER" id="PTHR16830">
    <property type="entry name" value="SH2 CONTAINING ADAPTOR PRAM-1 RELATED"/>
    <property type="match status" value="1"/>
</dbReference>
<sequence length="790" mass="88105">MGHQDWDFTCPACDLLSTMFKLSISLGQVKEGVTDFKALRAKFQNDSDLANKLAQPLKKPSTEITSKLGSGGNAVSSPPTLSKRGVKIIKPVHTASQPSVLTQHSPLAWPRAKLGYVEPMGDNKEHKGNISERGLSSPQNSSEKPLLSCSTDQQGSGQTAPVDPQLPDSFHHILQIWEETLCCNEKPSAILPMQQAANLDMHPCPEQRVTRAPVAWDSNRMRPSGNKAVLDWRAKKKDALHGSGTALPQAPRGHRSSDGAGAEGAVATAFCQAGYRPPREKPQHQKELEPPFCQPRAGKWSYSPRNKWPRIKPLPSAESLGPAPGKPPRPPKFDLSTFRSILPLVHRGNETTAGEEDYLSPESAQLEEQNNYEETPVYLNQSGDTTTLCVIEGTLQVPKAEPQEHKKQKIFRFAKYSPERATIEDEKEGKPSHERQKLEVKKIFKTGGSEYMSPSSQTKEDGRDGMKVLQRKQDVTSTLPAKYPTLQGLAKDRAELLHSMDVGAPKPGIERTALNQNTWQPLQAPEDIYDDIAELQDGLSYGSNASSSFTSDSFSGNSYEETYEDVEIGGDNPAKPETEKQKRFGNLFKIEKLKLNNFRLKENLRLVSISVPNLASVSQEDQVYDDIEVGQREPREKDDKYKIRMPKLQVVKDKRKSSVDVERNIFKFKKSSEEKSRKREKEEKFFRETFVYDKEISVINTAIAECSVPSERRVDLPVTAGEQLDVIDVTEGHAVICRNSEGRYGYVLVEHLNFRQTVLTSLRAALPCIIPESLHCASCIQESPPWSTVE</sequence>
<dbReference type="GeneID" id="108492873"/>
<name>A0A6J0GH29_9PASS</name>
<feature type="region of interest" description="Disordered" evidence="9">
    <location>
        <begin position="240"/>
        <end position="261"/>
    </location>
</feature>
<dbReference type="GO" id="GO:0005886">
    <property type="term" value="C:plasma membrane"/>
    <property type="evidence" value="ECO:0007669"/>
    <property type="project" value="InterPro"/>
</dbReference>
<evidence type="ECO:0000256" key="8">
    <source>
        <dbReference type="ARBA" id="ARBA00079345"/>
    </source>
</evidence>